<name>A0ABT7MHK8_9PSEU</name>
<dbReference type="EMBL" id="JASVWF010000009">
    <property type="protein sequence ID" value="MDL5160165.1"/>
    <property type="molecule type" value="Genomic_DNA"/>
</dbReference>
<keyword evidence="2" id="KW-1185">Reference proteome</keyword>
<dbReference type="Proteomes" id="UP001231924">
    <property type="component" value="Unassembled WGS sequence"/>
</dbReference>
<accession>A0ABT7MHK8</accession>
<reference evidence="1 2" key="1">
    <citation type="submission" date="2023-06" db="EMBL/GenBank/DDBJ databases">
        <title>Actinomycetospora Odt1-22.</title>
        <authorList>
            <person name="Supong K."/>
        </authorList>
    </citation>
    <scope>NUCLEOTIDE SEQUENCE [LARGE SCALE GENOMIC DNA]</scope>
    <source>
        <strain evidence="1 2">Odt1-22</strain>
    </source>
</reference>
<dbReference type="InterPro" id="IPR025358">
    <property type="entry name" value="DUF4262"/>
</dbReference>
<comment type="caution">
    <text evidence="1">The sequence shown here is derived from an EMBL/GenBank/DDBJ whole genome shotgun (WGS) entry which is preliminary data.</text>
</comment>
<protein>
    <submittedName>
        <fullName evidence="1">DUF4262 domain-containing protein</fullName>
    </submittedName>
</protein>
<sequence>MCWKCREPGVTKAEADARMFAMIERYGWAIQYVGADRVHPPWAYTVGLVQDDLAELVVTGLSRERAAEVLNDVAHEVAWHDGECLPGQRFPLEDGTTIEVVELPHPDAHLRVVTDLFPDLPLRAQQLVWCDDRGRWPWDRRFRGRRGGQPVLGPRAETGA</sequence>
<gene>
    <name evidence="1" type="ORF">QRT03_29635</name>
</gene>
<evidence type="ECO:0000313" key="2">
    <source>
        <dbReference type="Proteomes" id="UP001231924"/>
    </source>
</evidence>
<dbReference type="Pfam" id="PF14081">
    <property type="entry name" value="DUF4262"/>
    <property type="match status" value="1"/>
</dbReference>
<organism evidence="1 2">
    <name type="scientific">Actinomycetospora termitidis</name>
    <dbReference type="NCBI Taxonomy" id="3053470"/>
    <lineage>
        <taxon>Bacteria</taxon>
        <taxon>Bacillati</taxon>
        <taxon>Actinomycetota</taxon>
        <taxon>Actinomycetes</taxon>
        <taxon>Pseudonocardiales</taxon>
        <taxon>Pseudonocardiaceae</taxon>
        <taxon>Actinomycetospora</taxon>
    </lineage>
</organism>
<dbReference type="RefSeq" id="WP_286056770.1">
    <property type="nucleotide sequence ID" value="NZ_JASVWF010000009.1"/>
</dbReference>
<proteinExistence type="predicted"/>
<evidence type="ECO:0000313" key="1">
    <source>
        <dbReference type="EMBL" id="MDL5160165.1"/>
    </source>
</evidence>